<comment type="similarity">
    <text evidence="2 6">Belongs to the drug/metabolite transporter (DMT) superfamily. Plant drug/metabolite exporter (P-DME) (TC 2.A.7.4) family.</text>
</comment>
<gene>
    <name evidence="9" type="ORF">POM88_001936</name>
</gene>
<evidence type="ECO:0000259" key="8">
    <source>
        <dbReference type="Pfam" id="PF00892"/>
    </source>
</evidence>
<evidence type="ECO:0000313" key="9">
    <source>
        <dbReference type="EMBL" id="KAK1402331.1"/>
    </source>
</evidence>
<dbReference type="InterPro" id="IPR037185">
    <property type="entry name" value="EmrE-like"/>
</dbReference>
<evidence type="ECO:0000256" key="3">
    <source>
        <dbReference type="ARBA" id="ARBA00022692"/>
    </source>
</evidence>
<dbReference type="GO" id="GO:0016020">
    <property type="term" value="C:membrane"/>
    <property type="evidence" value="ECO:0007669"/>
    <property type="project" value="UniProtKB-SubCell"/>
</dbReference>
<keyword evidence="10" id="KW-1185">Reference proteome</keyword>
<comment type="caution">
    <text evidence="9">The sequence shown here is derived from an EMBL/GenBank/DDBJ whole genome shotgun (WGS) entry which is preliminary data.</text>
</comment>
<evidence type="ECO:0000256" key="4">
    <source>
        <dbReference type="ARBA" id="ARBA00022989"/>
    </source>
</evidence>
<sequence>MKGKAQSPETRSKDSTKPGKIIFATSSSGASKNDKNVDRNNSTLNGATVHCASVTNADEESDEIRIVEDQVFSAGIYLLYKLCANDGMNLNVMLAYRFIFAAAFMLPLAFFLERNERSKLTWMVVFESFLSGLLGGTLGQQLSLRGLALTSASFATATANLIPTMTFVLAISFRLEILGWNKAAGKAKLGGTLMGVIGTMILTFYKGPDIETWIPHIGFLENSRQSAVNSHHFQIFGAFLAVGASLMYSLYLILQTKITQRYPHPYSSIALMNTMAAIQSTGFALSMERDWNQWKLGWNIRLLTVVYAGTAASGLVFALCAWCIQKKGPIFVSAFNPLLLIIVTIAEILVLGEKLHVGSVIGAVIIVCGLYAVLWGKKKETEKINQLLPKKSSEH</sequence>
<evidence type="ECO:0000256" key="2">
    <source>
        <dbReference type="ARBA" id="ARBA00007635"/>
    </source>
</evidence>
<feature type="transmembrane region" description="Helical" evidence="6">
    <location>
        <begin position="187"/>
        <end position="205"/>
    </location>
</feature>
<evidence type="ECO:0000256" key="6">
    <source>
        <dbReference type="RuleBase" id="RU363077"/>
    </source>
</evidence>
<dbReference type="AlphaFoldDB" id="A0AAD8NBA9"/>
<keyword evidence="4 6" id="KW-1133">Transmembrane helix</keyword>
<feature type="transmembrane region" description="Helical" evidence="6">
    <location>
        <begin position="94"/>
        <end position="112"/>
    </location>
</feature>
<keyword evidence="3 6" id="KW-0812">Transmembrane</keyword>
<dbReference type="InterPro" id="IPR030184">
    <property type="entry name" value="WAT1-related"/>
</dbReference>
<accession>A0AAD8NBA9</accession>
<keyword evidence="5 6" id="KW-0472">Membrane</keyword>
<proteinExistence type="inferred from homology"/>
<feature type="domain" description="EamA" evidence="8">
    <location>
        <begin position="236"/>
        <end position="374"/>
    </location>
</feature>
<feature type="region of interest" description="Disordered" evidence="7">
    <location>
        <begin position="1"/>
        <end position="41"/>
    </location>
</feature>
<feature type="transmembrane region" description="Helical" evidence="6">
    <location>
        <begin position="233"/>
        <end position="254"/>
    </location>
</feature>
<feature type="transmembrane region" description="Helical" evidence="6">
    <location>
        <begin position="266"/>
        <end position="285"/>
    </location>
</feature>
<feature type="domain" description="EamA" evidence="8">
    <location>
        <begin position="72"/>
        <end position="201"/>
    </location>
</feature>
<dbReference type="SUPFAM" id="SSF103481">
    <property type="entry name" value="Multidrug resistance efflux transporter EmrE"/>
    <property type="match status" value="2"/>
</dbReference>
<organism evidence="9 10">
    <name type="scientific">Heracleum sosnowskyi</name>
    <dbReference type="NCBI Taxonomy" id="360622"/>
    <lineage>
        <taxon>Eukaryota</taxon>
        <taxon>Viridiplantae</taxon>
        <taxon>Streptophyta</taxon>
        <taxon>Embryophyta</taxon>
        <taxon>Tracheophyta</taxon>
        <taxon>Spermatophyta</taxon>
        <taxon>Magnoliopsida</taxon>
        <taxon>eudicotyledons</taxon>
        <taxon>Gunneridae</taxon>
        <taxon>Pentapetalae</taxon>
        <taxon>asterids</taxon>
        <taxon>campanulids</taxon>
        <taxon>Apiales</taxon>
        <taxon>Apiaceae</taxon>
        <taxon>Apioideae</taxon>
        <taxon>apioid superclade</taxon>
        <taxon>Tordylieae</taxon>
        <taxon>Tordyliinae</taxon>
        <taxon>Heracleum</taxon>
    </lineage>
</organism>
<feature type="transmembrane region" description="Helical" evidence="6">
    <location>
        <begin position="331"/>
        <end position="351"/>
    </location>
</feature>
<feature type="transmembrane region" description="Helical" evidence="6">
    <location>
        <begin position="305"/>
        <end position="324"/>
    </location>
</feature>
<evidence type="ECO:0000256" key="1">
    <source>
        <dbReference type="ARBA" id="ARBA00004141"/>
    </source>
</evidence>
<protein>
    <recommendedName>
        <fullName evidence="6">WAT1-related protein</fullName>
    </recommendedName>
</protein>
<comment type="subcellular location">
    <subcellularLocation>
        <location evidence="1 6">Membrane</location>
        <topology evidence="1 6">Multi-pass membrane protein</topology>
    </subcellularLocation>
</comment>
<feature type="transmembrane region" description="Helical" evidence="6">
    <location>
        <begin position="154"/>
        <end position="175"/>
    </location>
</feature>
<evidence type="ECO:0000313" key="10">
    <source>
        <dbReference type="Proteomes" id="UP001237642"/>
    </source>
</evidence>
<dbReference type="PANTHER" id="PTHR31218">
    <property type="entry name" value="WAT1-RELATED PROTEIN"/>
    <property type="match status" value="1"/>
</dbReference>
<dbReference type="GO" id="GO:0022857">
    <property type="term" value="F:transmembrane transporter activity"/>
    <property type="evidence" value="ECO:0007669"/>
    <property type="project" value="InterPro"/>
</dbReference>
<dbReference type="Pfam" id="PF00892">
    <property type="entry name" value="EamA"/>
    <property type="match status" value="2"/>
</dbReference>
<dbReference type="EMBL" id="JAUIZM010000001">
    <property type="protein sequence ID" value="KAK1402331.1"/>
    <property type="molecule type" value="Genomic_DNA"/>
</dbReference>
<evidence type="ECO:0000256" key="5">
    <source>
        <dbReference type="ARBA" id="ARBA00023136"/>
    </source>
</evidence>
<dbReference type="InterPro" id="IPR000620">
    <property type="entry name" value="EamA_dom"/>
</dbReference>
<dbReference type="Proteomes" id="UP001237642">
    <property type="component" value="Unassembled WGS sequence"/>
</dbReference>
<name>A0AAD8NBA9_9APIA</name>
<evidence type="ECO:0000256" key="7">
    <source>
        <dbReference type="SAM" id="MobiDB-lite"/>
    </source>
</evidence>
<reference evidence="9" key="2">
    <citation type="submission" date="2023-05" db="EMBL/GenBank/DDBJ databases">
        <authorList>
            <person name="Schelkunov M.I."/>
        </authorList>
    </citation>
    <scope>NUCLEOTIDE SEQUENCE</scope>
    <source>
        <strain evidence="9">Hsosn_3</strain>
        <tissue evidence="9">Leaf</tissue>
    </source>
</reference>
<feature type="transmembrane region" description="Helical" evidence="6">
    <location>
        <begin position="357"/>
        <end position="376"/>
    </location>
</feature>
<reference evidence="9" key="1">
    <citation type="submission" date="2023-02" db="EMBL/GenBank/DDBJ databases">
        <title>Genome of toxic invasive species Heracleum sosnowskyi carries increased number of genes despite the absence of recent whole-genome duplications.</title>
        <authorList>
            <person name="Schelkunov M."/>
            <person name="Shtratnikova V."/>
            <person name="Makarenko M."/>
            <person name="Klepikova A."/>
            <person name="Omelchenko D."/>
            <person name="Novikova G."/>
            <person name="Obukhova E."/>
            <person name="Bogdanov V."/>
            <person name="Penin A."/>
            <person name="Logacheva M."/>
        </authorList>
    </citation>
    <scope>NUCLEOTIDE SEQUENCE</scope>
    <source>
        <strain evidence="9">Hsosn_3</strain>
        <tissue evidence="9">Leaf</tissue>
    </source>
</reference>